<evidence type="ECO:0000259" key="1">
    <source>
        <dbReference type="Pfam" id="PF09407"/>
    </source>
</evidence>
<proteinExistence type="predicted"/>
<dbReference type="InterPro" id="IPR018547">
    <property type="entry name" value="AbiEi_C"/>
</dbReference>
<sequence>MQSVADFVGKCLSYEQYAFSWDELKSEVPKTDVALRHEIVRLSRKKEIITLRQGFYLILPPRYKQYGRLPLELYAERLFSYIGKPYYIAFFSAAAFHGASHQQVQQSYLMTKIPNIRDIKKGNNYLNISATSNWPEKNILKRKSDAGLYSISSPALTAIDLIHYQSKMGGVNRILAILEELAESITPEDIKDLLQWYPHISSIQRLAFLFQELQIDQTLLDPLQDYFRDKKFFPVLLSPQKDEKPGRAKNPWKVDMNIELDSDL</sequence>
<evidence type="ECO:0000313" key="3">
    <source>
        <dbReference type="Proteomes" id="UP001355298"/>
    </source>
</evidence>
<dbReference type="Pfam" id="PF09407">
    <property type="entry name" value="AbiEi_1"/>
    <property type="match status" value="1"/>
</dbReference>
<reference evidence="2 3" key="1">
    <citation type="submission" date="2024-01" db="EMBL/GenBank/DDBJ databases">
        <title>The strains designed SYSU M86414 and SYSU M84420 isolated from the marine sediment in San Sha City (Hainan Province, China).</title>
        <authorList>
            <person name="Guo D."/>
        </authorList>
    </citation>
    <scope>NUCLEOTIDE SEQUENCE [LARGE SCALE GENOMIC DNA]</scope>
    <source>
        <strain evidence="2 3">SYSU M84420</strain>
    </source>
</reference>
<feature type="domain" description="AbiEi antitoxin C-terminal" evidence="1">
    <location>
        <begin position="79"/>
        <end position="211"/>
    </location>
</feature>
<keyword evidence="3" id="KW-1185">Reference proteome</keyword>
<name>A0ABU6IKT1_9FLAO</name>
<protein>
    <submittedName>
        <fullName evidence="2">Type IV toxin-antitoxin system AbiEi family antitoxin</fullName>
    </submittedName>
</protein>
<dbReference type="RefSeq" id="WP_326276514.1">
    <property type="nucleotide sequence ID" value="NZ_JAYKYV010000001.1"/>
</dbReference>
<dbReference type="Proteomes" id="UP001355298">
    <property type="component" value="Unassembled WGS sequence"/>
</dbReference>
<accession>A0ABU6IKT1</accession>
<dbReference type="EMBL" id="JAYMGW010000001">
    <property type="protein sequence ID" value="MEC4263714.1"/>
    <property type="molecule type" value="Genomic_DNA"/>
</dbReference>
<organism evidence="2 3">
    <name type="scientific">Flagellimonas halotolerans</name>
    <dbReference type="NCBI Taxonomy" id="3112164"/>
    <lineage>
        <taxon>Bacteria</taxon>
        <taxon>Pseudomonadati</taxon>
        <taxon>Bacteroidota</taxon>
        <taxon>Flavobacteriia</taxon>
        <taxon>Flavobacteriales</taxon>
        <taxon>Flavobacteriaceae</taxon>
        <taxon>Flagellimonas</taxon>
    </lineage>
</organism>
<gene>
    <name evidence="2" type="ORF">VOP03_00005</name>
</gene>
<evidence type="ECO:0000313" key="2">
    <source>
        <dbReference type="EMBL" id="MEC4263714.1"/>
    </source>
</evidence>
<comment type="caution">
    <text evidence="2">The sequence shown here is derived from an EMBL/GenBank/DDBJ whole genome shotgun (WGS) entry which is preliminary data.</text>
</comment>